<dbReference type="InterPro" id="IPR023416">
    <property type="entry name" value="Transthyretin/HIU_hydrolase_d"/>
</dbReference>
<dbReference type="OrthoDB" id="9792386at2"/>
<dbReference type="PANTHER" id="PTHR10395">
    <property type="entry name" value="URICASE AND TRANSTHYRETIN-RELATED"/>
    <property type="match status" value="1"/>
</dbReference>
<evidence type="ECO:0000313" key="12">
    <source>
        <dbReference type="Proteomes" id="UP000183947"/>
    </source>
</evidence>
<keyword evidence="9" id="KW-0732">Signal</keyword>
<dbReference type="SUPFAM" id="SSF49472">
    <property type="entry name" value="Transthyretin (synonym: prealbumin)"/>
    <property type="match status" value="1"/>
</dbReference>
<dbReference type="STRING" id="1121959.SAMN02746009_02752"/>
<dbReference type="GO" id="GO:0033971">
    <property type="term" value="F:hydroxyisourate hydrolase activity"/>
    <property type="evidence" value="ECO:0007669"/>
    <property type="project" value="UniProtKB-EC"/>
</dbReference>
<evidence type="ECO:0000256" key="7">
    <source>
        <dbReference type="PIRSR" id="PIRSR600895-51"/>
    </source>
</evidence>
<dbReference type="NCBIfam" id="TIGR02962">
    <property type="entry name" value="hdxy_isourate"/>
    <property type="match status" value="1"/>
</dbReference>
<evidence type="ECO:0000256" key="1">
    <source>
        <dbReference type="ARBA" id="ARBA00001043"/>
    </source>
</evidence>
<dbReference type="InterPro" id="IPR023418">
    <property type="entry name" value="Thyroxine_BS"/>
</dbReference>
<keyword evidence="6 8" id="KW-0378">Hydrolase</keyword>
<evidence type="ECO:0000256" key="2">
    <source>
        <dbReference type="ARBA" id="ARBA00002704"/>
    </source>
</evidence>
<evidence type="ECO:0000256" key="6">
    <source>
        <dbReference type="ARBA" id="ARBA00022801"/>
    </source>
</evidence>
<evidence type="ECO:0000256" key="9">
    <source>
        <dbReference type="SAM" id="SignalP"/>
    </source>
</evidence>
<dbReference type="EMBL" id="FRAS01000014">
    <property type="protein sequence ID" value="SHL43158.1"/>
    <property type="molecule type" value="Genomic_DNA"/>
</dbReference>
<dbReference type="GO" id="GO:0006144">
    <property type="term" value="P:purine nucleobase metabolic process"/>
    <property type="evidence" value="ECO:0007669"/>
    <property type="project" value="UniProtKB-KW"/>
</dbReference>
<evidence type="ECO:0000259" key="10">
    <source>
        <dbReference type="SMART" id="SM00095"/>
    </source>
</evidence>
<protein>
    <recommendedName>
        <fullName evidence="8">5-hydroxyisourate hydrolase</fullName>
        <shortName evidence="8">HIU hydrolase</shortName>
        <shortName evidence="8">HIUHase</shortName>
        <ecNumber evidence="8">3.5.2.17</ecNumber>
    </recommendedName>
</protein>
<dbReference type="CDD" id="cd05822">
    <property type="entry name" value="TLP_HIUase"/>
    <property type="match status" value="1"/>
</dbReference>
<dbReference type="InterPro" id="IPR036817">
    <property type="entry name" value="Transthyretin/HIU_hydrolase_sf"/>
</dbReference>
<keyword evidence="5 8" id="KW-0659">Purine metabolism</keyword>
<comment type="function">
    <text evidence="2">Catalyzes the hydrolysis of 5-hydroxyisourate (HIU) to 2-oxo-4-hydroxy-4-carboxy-5-ureidoimidazoline (OHCU).</text>
</comment>
<sequence length="138" mass="15150">MKTLLICLLSVLPLLGLAQATPAKNQLSTHILDISTGQPAPGVTVRLHQYNAAQKTWTTVAEKKTDAAGRIPDFLPSSSTAGTPGTYKLTFLTQPYFESKQQQSFYPFIEVVFEIKDGAHYHVPITLSPYGYSTYRGS</sequence>
<comment type="catalytic activity">
    <reaction evidence="1 8">
        <text>5-hydroxyisourate + H2O = 5-hydroxy-2-oxo-4-ureido-2,5-dihydro-1H-imidazole-5-carboxylate + H(+)</text>
        <dbReference type="Rhea" id="RHEA:23736"/>
        <dbReference type="ChEBI" id="CHEBI:15377"/>
        <dbReference type="ChEBI" id="CHEBI:15378"/>
        <dbReference type="ChEBI" id="CHEBI:18072"/>
        <dbReference type="ChEBI" id="CHEBI:58639"/>
        <dbReference type="EC" id="3.5.2.17"/>
    </reaction>
</comment>
<keyword evidence="12" id="KW-1185">Reference proteome</keyword>
<dbReference type="PROSITE" id="PS00769">
    <property type="entry name" value="TRANSTHYRETIN_2"/>
    <property type="match status" value="1"/>
</dbReference>
<dbReference type="SMART" id="SM00095">
    <property type="entry name" value="TR_THY"/>
    <property type="match status" value="1"/>
</dbReference>
<dbReference type="PANTHER" id="PTHR10395:SF7">
    <property type="entry name" value="5-HYDROXYISOURATE HYDROLASE"/>
    <property type="match status" value="1"/>
</dbReference>
<feature type="binding site" evidence="7">
    <location>
        <position position="135"/>
    </location>
    <ligand>
        <name>substrate</name>
    </ligand>
</feature>
<dbReference type="InterPro" id="IPR023419">
    <property type="entry name" value="Transthyretin_CS"/>
</dbReference>
<dbReference type="Pfam" id="PF00576">
    <property type="entry name" value="Transthyretin"/>
    <property type="match status" value="1"/>
</dbReference>
<dbReference type="EC" id="3.5.2.17" evidence="8"/>
<dbReference type="PRINTS" id="PR00189">
    <property type="entry name" value="TRNSTHYRETIN"/>
</dbReference>
<feature type="chain" id="PRO_5012680751" description="5-hydroxyisourate hydrolase" evidence="9">
    <location>
        <begin position="21"/>
        <end position="138"/>
    </location>
</feature>
<dbReference type="AlphaFoldDB" id="A0A1M7AK97"/>
<gene>
    <name evidence="11" type="ORF">SAMN02746009_02752</name>
</gene>
<dbReference type="Proteomes" id="UP000183947">
    <property type="component" value="Unassembled WGS sequence"/>
</dbReference>
<comment type="similarity">
    <text evidence="3 8">Belongs to the transthyretin family. 5-hydroxyisourate hydrolase subfamily.</text>
</comment>
<feature type="domain" description="Transthyretin/hydroxyisourate hydrolase" evidence="10">
    <location>
        <begin position="22"/>
        <end position="137"/>
    </location>
</feature>
<organism evidence="11 12">
    <name type="scientific">Hymenobacter psychrotolerans DSM 18569</name>
    <dbReference type="NCBI Taxonomy" id="1121959"/>
    <lineage>
        <taxon>Bacteria</taxon>
        <taxon>Pseudomonadati</taxon>
        <taxon>Bacteroidota</taxon>
        <taxon>Cytophagia</taxon>
        <taxon>Cytophagales</taxon>
        <taxon>Hymenobacteraceae</taxon>
        <taxon>Hymenobacter</taxon>
    </lineage>
</organism>
<dbReference type="InterPro" id="IPR000895">
    <property type="entry name" value="Transthyretin/HIU_hydrolase"/>
</dbReference>
<feature type="signal peptide" evidence="9">
    <location>
        <begin position="1"/>
        <end position="20"/>
    </location>
</feature>
<dbReference type="RefSeq" id="WP_084549048.1">
    <property type="nucleotide sequence ID" value="NZ_FRAS01000014.1"/>
</dbReference>
<dbReference type="PROSITE" id="PS00768">
    <property type="entry name" value="TRANSTHYRETIN_1"/>
    <property type="match status" value="1"/>
</dbReference>
<feature type="binding site" evidence="7">
    <location>
        <position position="30"/>
    </location>
    <ligand>
        <name>substrate</name>
    </ligand>
</feature>
<name>A0A1M7AK97_9BACT</name>
<accession>A0A1M7AK97</accession>
<dbReference type="Gene3D" id="2.60.40.180">
    <property type="entry name" value="Transthyretin/hydroxyisourate hydrolase domain"/>
    <property type="match status" value="1"/>
</dbReference>
<proteinExistence type="inferred from homology"/>
<dbReference type="InterPro" id="IPR014306">
    <property type="entry name" value="Hydroxyisourate_hydrolase"/>
</dbReference>
<evidence type="ECO:0000256" key="5">
    <source>
        <dbReference type="ARBA" id="ARBA00022631"/>
    </source>
</evidence>
<comment type="subunit">
    <text evidence="4 8">Homotetramer.</text>
</comment>
<feature type="binding site" evidence="7">
    <location>
        <position position="70"/>
    </location>
    <ligand>
        <name>substrate</name>
    </ligand>
</feature>
<evidence type="ECO:0000256" key="8">
    <source>
        <dbReference type="RuleBase" id="RU361270"/>
    </source>
</evidence>
<evidence type="ECO:0000256" key="4">
    <source>
        <dbReference type="ARBA" id="ARBA00011881"/>
    </source>
</evidence>
<reference evidence="12" key="1">
    <citation type="submission" date="2016-11" db="EMBL/GenBank/DDBJ databases">
        <authorList>
            <person name="Varghese N."/>
            <person name="Submissions S."/>
        </authorList>
    </citation>
    <scope>NUCLEOTIDE SEQUENCE [LARGE SCALE GENOMIC DNA]</scope>
    <source>
        <strain evidence="12">DSM 18569</strain>
    </source>
</reference>
<evidence type="ECO:0000313" key="11">
    <source>
        <dbReference type="EMBL" id="SHL43158.1"/>
    </source>
</evidence>
<evidence type="ECO:0000256" key="3">
    <source>
        <dbReference type="ARBA" id="ARBA00009850"/>
    </source>
</evidence>